<reference evidence="1 2" key="1">
    <citation type="submission" date="2021-04" db="EMBL/GenBank/DDBJ databases">
        <title>Complete genome sequence of Stygiolobus sp. KN-1.</title>
        <authorList>
            <person name="Nakamura K."/>
            <person name="Sakai H."/>
            <person name="Kurosawa N."/>
        </authorList>
    </citation>
    <scope>NUCLEOTIDE SEQUENCE [LARGE SCALE GENOMIC DNA]</scope>
    <source>
        <strain evidence="1 2">KN-1</strain>
    </source>
</reference>
<protein>
    <submittedName>
        <fullName evidence="1">Uncharacterized protein</fullName>
    </submittedName>
</protein>
<evidence type="ECO:0000313" key="1">
    <source>
        <dbReference type="EMBL" id="BCU71121.1"/>
    </source>
</evidence>
<keyword evidence="2" id="KW-1185">Reference proteome</keyword>
<evidence type="ECO:0000313" key="2">
    <source>
        <dbReference type="Proteomes" id="UP000825123"/>
    </source>
</evidence>
<name>A0A8D5U9B8_9CREN</name>
<dbReference type="EMBL" id="AP024597">
    <property type="protein sequence ID" value="BCU71121.1"/>
    <property type="molecule type" value="Genomic_DNA"/>
</dbReference>
<dbReference type="KEGG" id="csty:KN1_24180"/>
<gene>
    <name evidence="1" type="ORF">KN1_24180</name>
</gene>
<accession>A0A8D5U9B8</accession>
<sequence length="45" mass="5109">MTVEPVILIFHNENFVNEEIYVIPGQLIKGNSAVSVRPKIVKEEN</sequence>
<organism evidence="1 2">
    <name type="scientific">Stygiolobus caldivivus</name>
    <dbReference type="NCBI Taxonomy" id="2824673"/>
    <lineage>
        <taxon>Archaea</taxon>
        <taxon>Thermoproteota</taxon>
        <taxon>Thermoprotei</taxon>
        <taxon>Sulfolobales</taxon>
        <taxon>Sulfolobaceae</taxon>
        <taxon>Stygiolobus</taxon>
    </lineage>
</organism>
<dbReference type="AlphaFoldDB" id="A0A8D5U9B8"/>
<proteinExistence type="predicted"/>
<dbReference type="Proteomes" id="UP000825123">
    <property type="component" value="Chromosome"/>
</dbReference>